<evidence type="ECO:0000313" key="3">
    <source>
        <dbReference type="Proteomes" id="UP000291117"/>
    </source>
</evidence>
<dbReference type="AlphaFoldDB" id="A0A4R0N4E0"/>
<dbReference type="OrthoDB" id="768210at2"/>
<protein>
    <submittedName>
        <fullName evidence="2">DUF4142 domain-containing protein</fullName>
    </submittedName>
</protein>
<evidence type="ECO:0000313" key="2">
    <source>
        <dbReference type="EMBL" id="TCC93144.1"/>
    </source>
</evidence>
<reference evidence="2 3" key="1">
    <citation type="submission" date="2019-02" db="EMBL/GenBank/DDBJ databases">
        <title>Pedobacter sp. RP-3-8 sp. nov., isolated from Arctic soil.</title>
        <authorList>
            <person name="Dahal R.H."/>
        </authorList>
    </citation>
    <scope>NUCLEOTIDE SEQUENCE [LARGE SCALE GENOMIC DNA]</scope>
    <source>
        <strain evidence="2 3">RP-3-8</strain>
    </source>
</reference>
<proteinExistence type="predicted"/>
<organism evidence="2 3">
    <name type="scientific">Pedobacter hiemivivus</name>
    <dbReference type="NCBI Taxonomy" id="2530454"/>
    <lineage>
        <taxon>Bacteria</taxon>
        <taxon>Pseudomonadati</taxon>
        <taxon>Bacteroidota</taxon>
        <taxon>Sphingobacteriia</taxon>
        <taxon>Sphingobacteriales</taxon>
        <taxon>Sphingobacteriaceae</taxon>
        <taxon>Pedobacter</taxon>
    </lineage>
</organism>
<dbReference type="Proteomes" id="UP000291117">
    <property type="component" value="Unassembled WGS sequence"/>
</dbReference>
<comment type="caution">
    <text evidence="2">The sequence shown here is derived from an EMBL/GenBank/DDBJ whole genome shotgun (WGS) entry which is preliminary data.</text>
</comment>
<dbReference type="Pfam" id="PF13628">
    <property type="entry name" value="DUF4142"/>
    <property type="match status" value="1"/>
</dbReference>
<accession>A0A4R0N4E0</accession>
<dbReference type="RefSeq" id="WP_131610518.1">
    <property type="nucleotide sequence ID" value="NZ_SJSM01000012.1"/>
</dbReference>
<feature type="domain" description="DUF4142" evidence="1">
    <location>
        <begin position="45"/>
        <end position="177"/>
    </location>
</feature>
<dbReference type="EMBL" id="SJSM01000012">
    <property type="protein sequence ID" value="TCC93144.1"/>
    <property type="molecule type" value="Genomic_DNA"/>
</dbReference>
<sequence length="199" mass="22582">MENFRNYTIATLAAYAIAVNSTGNNAQTVEKDLNILVSQQRDTLSTEQFIKQLSTYSAKEINLSKLAKKKSKNSKVREYAVKAMDANIIVYSDLKPFAEPRNITLADSTTFVPDQLISDLKKANHNNFDRQYLSITIEDHNQTISLLEKGAMFGDTPIVSFANKQLVVFRRNLEEANFLSKQIGNKKMTADKPRKEKKR</sequence>
<dbReference type="InterPro" id="IPR025419">
    <property type="entry name" value="DUF4142"/>
</dbReference>
<dbReference type="PANTHER" id="PTHR38593">
    <property type="entry name" value="BLR2558 PROTEIN"/>
    <property type="match status" value="1"/>
</dbReference>
<dbReference type="PANTHER" id="PTHR38593:SF1">
    <property type="entry name" value="BLR2558 PROTEIN"/>
    <property type="match status" value="1"/>
</dbReference>
<gene>
    <name evidence="2" type="ORF">EZ444_17955</name>
</gene>
<evidence type="ECO:0000259" key="1">
    <source>
        <dbReference type="Pfam" id="PF13628"/>
    </source>
</evidence>
<dbReference type="InterPro" id="IPR012347">
    <property type="entry name" value="Ferritin-like"/>
</dbReference>
<keyword evidence="3" id="KW-1185">Reference proteome</keyword>
<name>A0A4R0N4E0_9SPHI</name>
<dbReference type="Gene3D" id="1.20.1260.10">
    <property type="match status" value="1"/>
</dbReference>